<proteinExistence type="predicted"/>
<dbReference type="RefSeq" id="WP_179820165.1">
    <property type="nucleotide sequence ID" value="NZ_JACCFS010000001.1"/>
</dbReference>
<sequence>MDEAPGEAGHRVLAGQAGQDVLAGVTVGDVLDRERRRPTLSLRDVPSGAR</sequence>
<organism evidence="2 3">
    <name type="scientific">Nocardiopsis aegyptia</name>
    <dbReference type="NCBI Taxonomy" id="220378"/>
    <lineage>
        <taxon>Bacteria</taxon>
        <taxon>Bacillati</taxon>
        <taxon>Actinomycetota</taxon>
        <taxon>Actinomycetes</taxon>
        <taxon>Streptosporangiales</taxon>
        <taxon>Nocardiopsidaceae</taxon>
        <taxon>Nocardiopsis</taxon>
    </lineage>
</organism>
<dbReference type="EMBL" id="JACCFS010000001">
    <property type="protein sequence ID" value="NYJ32376.1"/>
    <property type="molecule type" value="Genomic_DNA"/>
</dbReference>
<evidence type="ECO:0000313" key="3">
    <source>
        <dbReference type="Proteomes" id="UP000572051"/>
    </source>
</evidence>
<dbReference type="Proteomes" id="UP000572051">
    <property type="component" value="Unassembled WGS sequence"/>
</dbReference>
<feature type="region of interest" description="Disordered" evidence="1">
    <location>
        <begin position="29"/>
        <end position="50"/>
    </location>
</feature>
<keyword evidence="3" id="KW-1185">Reference proteome</keyword>
<accession>A0A7Z0EIT6</accession>
<name>A0A7Z0EIT6_9ACTN</name>
<dbReference type="AlphaFoldDB" id="A0A7Z0EIT6"/>
<comment type="caution">
    <text evidence="2">The sequence shown here is derived from an EMBL/GenBank/DDBJ whole genome shotgun (WGS) entry which is preliminary data.</text>
</comment>
<evidence type="ECO:0000313" key="2">
    <source>
        <dbReference type="EMBL" id="NYJ32376.1"/>
    </source>
</evidence>
<reference evidence="2 3" key="1">
    <citation type="submission" date="2020-07" db="EMBL/GenBank/DDBJ databases">
        <title>Sequencing the genomes of 1000 actinobacteria strains.</title>
        <authorList>
            <person name="Klenk H.-P."/>
        </authorList>
    </citation>
    <scope>NUCLEOTIDE SEQUENCE [LARGE SCALE GENOMIC DNA]</scope>
    <source>
        <strain evidence="2 3">DSM 44442</strain>
    </source>
</reference>
<evidence type="ECO:0000256" key="1">
    <source>
        <dbReference type="SAM" id="MobiDB-lite"/>
    </source>
</evidence>
<protein>
    <submittedName>
        <fullName evidence="2">Uncharacterized protein</fullName>
    </submittedName>
</protein>
<gene>
    <name evidence="2" type="ORF">HNR10_000257</name>
</gene>